<organism evidence="8 9">
    <name type="scientific">Multifurca ochricompacta</name>
    <dbReference type="NCBI Taxonomy" id="376703"/>
    <lineage>
        <taxon>Eukaryota</taxon>
        <taxon>Fungi</taxon>
        <taxon>Dikarya</taxon>
        <taxon>Basidiomycota</taxon>
        <taxon>Agaricomycotina</taxon>
        <taxon>Agaricomycetes</taxon>
        <taxon>Russulales</taxon>
        <taxon>Russulaceae</taxon>
        <taxon>Multifurca</taxon>
    </lineage>
</organism>
<reference evidence="8" key="1">
    <citation type="journal article" date="2022" name="New Phytol.">
        <title>Evolutionary transition to the ectomycorrhizal habit in the genomes of a hyperdiverse lineage of mushroom-forming fungi.</title>
        <authorList>
            <person name="Looney B."/>
            <person name="Miyauchi S."/>
            <person name="Morin E."/>
            <person name="Drula E."/>
            <person name="Courty P.E."/>
            <person name="Kohler A."/>
            <person name="Kuo A."/>
            <person name="LaButti K."/>
            <person name="Pangilinan J."/>
            <person name="Lipzen A."/>
            <person name="Riley R."/>
            <person name="Andreopoulos W."/>
            <person name="He G."/>
            <person name="Johnson J."/>
            <person name="Nolan M."/>
            <person name="Tritt A."/>
            <person name="Barry K.W."/>
            <person name="Grigoriev I.V."/>
            <person name="Nagy L.G."/>
            <person name="Hibbett D."/>
            <person name="Henrissat B."/>
            <person name="Matheny P.B."/>
            <person name="Labbe J."/>
            <person name="Martin F.M."/>
        </authorList>
    </citation>
    <scope>NUCLEOTIDE SEQUENCE</scope>
    <source>
        <strain evidence="8">BPL690</strain>
    </source>
</reference>
<evidence type="ECO:0000256" key="1">
    <source>
        <dbReference type="ARBA" id="ARBA00023015"/>
    </source>
</evidence>
<dbReference type="Gene3D" id="1.10.10.10">
    <property type="entry name" value="Winged helix-like DNA-binding domain superfamily/Winged helix DNA-binding domain"/>
    <property type="match status" value="1"/>
</dbReference>
<keyword evidence="1" id="KW-0805">Transcription regulation</keyword>
<accession>A0AAD4MCP8</accession>
<dbReference type="EMBL" id="WTXG01000001">
    <property type="protein sequence ID" value="KAI0307952.1"/>
    <property type="molecule type" value="Genomic_DNA"/>
</dbReference>
<evidence type="ECO:0000256" key="5">
    <source>
        <dbReference type="PROSITE-ProRule" id="PRU00089"/>
    </source>
</evidence>
<dbReference type="Proteomes" id="UP001203297">
    <property type="component" value="Unassembled WGS sequence"/>
</dbReference>
<feature type="compositionally biased region" description="Low complexity" evidence="6">
    <location>
        <begin position="25"/>
        <end position="44"/>
    </location>
</feature>
<dbReference type="AlphaFoldDB" id="A0AAD4MCP8"/>
<name>A0AAD4MCP8_9AGAM</name>
<protein>
    <recommendedName>
        <fullName evidence="7">Fork-head domain-containing protein</fullName>
    </recommendedName>
</protein>
<dbReference type="SUPFAM" id="SSF46785">
    <property type="entry name" value="Winged helix' DNA-binding domain"/>
    <property type="match status" value="1"/>
</dbReference>
<dbReference type="GO" id="GO:0000978">
    <property type="term" value="F:RNA polymerase II cis-regulatory region sequence-specific DNA binding"/>
    <property type="evidence" value="ECO:0007669"/>
    <property type="project" value="TreeGrafter"/>
</dbReference>
<dbReference type="GO" id="GO:0000981">
    <property type="term" value="F:DNA-binding transcription factor activity, RNA polymerase II-specific"/>
    <property type="evidence" value="ECO:0007669"/>
    <property type="project" value="TreeGrafter"/>
</dbReference>
<feature type="compositionally biased region" description="Polar residues" evidence="6">
    <location>
        <begin position="278"/>
        <end position="293"/>
    </location>
</feature>
<dbReference type="InterPro" id="IPR036388">
    <property type="entry name" value="WH-like_DNA-bd_sf"/>
</dbReference>
<evidence type="ECO:0000256" key="2">
    <source>
        <dbReference type="ARBA" id="ARBA00023125"/>
    </source>
</evidence>
<evidence type="ECO:0000256" key="3">
    <source>
        <dbReference type="ARBA" id="ARBA00023163"/>
    </source>
</evidence>
<dbReference type="PRINTS" id="PR00053">
    <property type="entry name" value="FORKHEAD"/>
</dbReference>
<evidence type="ECO:0000256" key="6">
    <source>
        <dbReference type="SAM" id="MobiDB-lite"/>
    </source>
</evidence>
<comment type="caution">
    <text evidence="8">The sequence shown here is derived from an EMBL/GenBank/DDBJ whole genome shotgun (WGS) entry which is preliminary data.</text>
</comment>
<proteinExistence type="predicted"/>
<keyword evidence="9" id="KW-1185">Reference proteome</keyword>
<sequence length="328" mass="36537">MSRLNTILNPQADDSQTLRAERVLSLRSSPSSPTSSASETSHSAQVHQETKEHCAHPTCPDALHCLPDTDGRPQHTLPVILRCAILGSKKKRLTIREIYAAMEEKYPYYRTAGSTWKQSVRHHLSLNRLFERQPRPVTDPGFGSYWTVNLEAPPGTKRPRKRGRPQREVTGDKESAPAKKRGRPRKVPEKENGQPTGHPRVATLPVPSEDHMNAYIRVSATRTDCHCPLEDEDEEPTIPSGLGAQWHGDEDFESEDDGDEPQKRPTTPAYDRAVDMQLTPSPSRGSVGQLQDDSVSDAFPGDIIDHLKTQVGTLRRQASEARSEAELP</sequence>
<keyword evidence="2 5" id="KW-0238">DNA-binding</keyword>
<feature type="domain" description="Fork-head" evidence="7">
    <location>
        <begin position="72"/>
        <end position="162"/>
    </location>
</feature>
<dbReference type="InterPro" id="IPR001766">
    <property type="entry name" value="Fork_head_dom"/>
</dbReference>
<dbReference type="PANTHER" id="PTHR46078">
    <property type="entry name" value="FORKHEAD BOX PROTEIN J2 FAMILY MEMBER"/>
    <property type="match status" value="1"/>
</dbReference>
<keyword evidence="4 5" id="KW-0539">Nucleus</keyword>
<feature type="compositionally biased region" description="Acidic residues" evidence="6">
    <location>
        <begin position="250"/>
        <end position="259"/>
    </location>
</feature>
<evidence type="ECO:0000313" key="9">
    <source>
        <dbReference type="Proteomes" id="UP001203297"/>
    </source>
</evidence>
<evidence type="ECO:0000256" key="4">
    <source>
        <dbReference type="ARBA" id="ARBA00023242"/>
    </source>
</evidence>
<dbReference type="PROSITE" id="PS50039">
    <property type="entry name" value="FORK_HEAD_3"/>
    <property type="match status" value="1"/>
</dbReference>
<dbReference type="InterPro" id="IPR045912">
    <property type="entry name" value="FOXJ2/3-like"/>
</dbReference>
<dbReference type="GO" id="GO:0005634">
    <property type="term" value="C:nucleus"/>
    <property type="evidence" value="ECO:0007669"/>
    <property type="project" value="UniProtKB-SubCell"/>
</dbReference>
<dbReference type="InterPro" id="IPR036390">
    <property type="entry name" value="WH_DNA-bd_sf"/>
</dbReference>
<evidence type="ECO:0000313" key="8">
    <source>
        <dbReference type="EMBL" id="KAI0307952.1"/>
    </source>
</evidence>
<feature type="compositionally biased region" description="Basic and acidic residues" evidence="6">
    <location>
        <begin position="165"/>
        <end position="177"/>
    </location>
</feature>
<dbReference type="Pfam" id="PF00250">
    <property type="entry name" value="Forkhead"/>
    <property type="match status" value="1"/>
</dbReference>
<dbReference type="PANTHER" id="PTHR46078:SF2">
    <property type="entry name" value="FORK-HEAD DOMAIN-CONTAINING PROTEIN"/>
    <property type="match status" value="1"/>
</dbReference>
<evidence type="ECO:0000259" key="7">
    <source>
        <dbReference type="PROSITE" id="PS50039"/>
    </source>
</evidence>
<feature type="DNA-binding region" description="Fork-head" evidence="5">
    <location>
        <begin position="72"/>
        <end position="162"/>
    </location>
</feature>
<feature type="region of interest" description="Disordered" evidence="6">
    <location>
        <begin position="24"/>
        <end position="49"/>
    </location>
</feature>
<comment type="subcellular location">
    <subcellularLocation>
        <location evidence="5">Nucleus</location>
    </subcellularLocation>
</comment>
<feature type="region of interest" description="Disordered" evidence="6">
    <location>
        <begin position="133"/>
        <end position="209"/>
    </location>
</feature>
<keyword evidence="3" id="KW-0804">Transcription</keyword>
<dbReference type="CDD" id="cd00059">
    <property type="entry name" value="FH_FOX"/>
    <property type="match status" value="1"/>
</dbReference>
<gene>
    <name evidence="8" type="ORF">B0F90DRAFT_1678800</name>
</gene>
<dbReference type="SMART" id="SM00339">
    <property type="entry name" value="FH"/>
    <property type="match status" value="1"/>
</dbReference>
<feature type="region of interest" description="Disordered" evidence="6">
    <location>
        <begin position="229"/>
        <end position="301"/>
    </location>
</feature>